<proteinExistence type="predicted"/>
<sequence length="367" mass="42122">MAWKEVQLKLFSSLPNLPPPVFDYVKYCQHLSDTVIDSIIDGLQYGISEFVIIKASRTVSKMELWKFFINKCLAIKFLELPNISISKHPGATRCFEHLTELECWTFRSPNLFRELAFICHDIQFLCISCDEDNVGLAELIASQHKLVEVTCISMNGGICERIGQALTTQSTLDTLNIENSLCFMPAVFNSFFRLSELNITLDGDTYYDLNPLRSVSLPNLQYLYIMCNDNYPPLDIYAGLIERTRGKLKKVEIRSSHYLQKTEYFSLLIRAISSSCPDIKVVCIFYTEAEIKELRDLIGACNSLEEITINGRKIRNEHGAPLVKPVFDILLAGSRNLREVTLLGEWKSSQEEINNFFESWRKLETMY</sequence>
<accession>A0ACA9KR89</accession>
<keyword evidence="2" id="KW-1185">Reference proteome</keyword>
<evidence type="ECO:0000313" key="2">
    <source>
        <dbReference type="Proteomes" id="UP000789525"/>
    </source>
</evidence>
<reference evidence="1" key="1">
    <citation type="submission" date="2021-06" db="EMBL/GenBank/DDBJ databases">
        <authorList>
            <person name="Kallberg Y."/>
            <person name="Tangrot J."/>
            <person name="Rosling A."/>
        </authorList>
    </citation>
    <scope>NUCLEOTIDE SEQUENCE</scope>
    <source>
        <strain evidence="1">CL356</strain>
    </source>
</reference>
<protein>
    <submittedName>
        <fullName evidence="1">423_t:CDS:1</fullName>
    </submittedName>
</protein>
<gene>
    <name evidence="1" type="ORF">ACOLOM_LOCUS2295</name>
</gene>
<evidence type="ECO:0000313" key="1">
    <source>
        <dbReference type="EMBL" id="CAG8488836.1"/>
    </source>
</evidence>
<comment type="caution">
    <text evidence="1">The sequence shown here is derived from an EMBL/GenBank/DDBJ whole genome shotgun (WGS) entry which is preliminary data.</text>
</comment>
<name>A0ACA9KR89_9GLOM</name>
<dbReference type="Proteomes" id="UP000789525">
    <property type="component" value="Unassembled WGS sequence"/>
</dbReference>
<organism evidence="1 2">
    <name type="scientific">Acaulospora colombiana</name>
    <dbReference type="NCBI Taxonomy" id="27376"/>
    <lineage>
        <taxon>Eukaryota</taxon>
        <taxon>Fungi</taxon>
        <taxon>Fungi incertae sedis</taxon>
        <taxon>Mucoromycota</taxon>
        <taxon>Glomeromycotina</taxon>
        <taxon>Glomeromycetes</taxon>
        <taxon>Diversisporales</taxon>
        <taxon>Acaulosporaceae</taxon>
        <taxon>Acaulospora</taxon>
    </lineage>
</organism>
<dbReference type="EMBL" id="CAJVPT010002886">
    <property type="protein sequence ID" value="CAG8488836.1"/>
    <property type="molecule type" value="Genomic_DNA"/>
</dbReference>